<protein>
    <recommendedName>
        <fullName evidence="4">Lipoprotein</fullName>
    </recommendedName>
</protein>
<keyword evidence="3" id="KW-1185">Reference proteome</keyword>
<dbReference type="OrthoDB" id="8590585at2"/>
<dbReference type="NCBIfam" id="NF038027">
    <property type="entry name" value="TssQ_fam"/>
    <property type="match status" value="1"/>
</dbReference>
<name>A0A1W6ZJ00_9BORD</name>
<dbReference type="AlphaFoldDB" id="A0A1W6ZJ00"/>
<accession>A0A1W6ZJ00</accession>
<dbReference type="RefSeq" id="WP_086080761.1">
    <property type="nucleotide sequence ID" value="NZ_CP021111.1"/>
</dbReference>
<proteinExistence type="predicted"/>
<evidence type="ECO:0000256" key="1">
    <source>
        <dbReference type="SAM" id="SignalP"/>
    </source>
</evidence>
<dbReference type="Proteomes" id="UP000194161">
    <property type="component" value="Chromosome"/>
</dbReference>
<evidence type="ECO:0000313" key="2">
    <source>
        <dbReference type="EMBL" id="ARP97120.1"/>
    </source>
</evidence>
<dbReference type="PROSITE" id="PS51257">
    <property type="entry name" value="PROKAR_LIPOPROTEIN"/>
    <property type="match status" value="1"/>
</dbReference>
<organism evidence="2 3">
    <name type="scientific">Bordetella genomosp. 13</name>
    <dbReference type="NCBI Taxonomy" id="463040"/>
    <lineage>
        <taxon>Bacteria</taxon>
        <taxon>Pseudomonadati</taxon>
        <taxon>Pseudomonadota</taxon>
        <taxon>Betaproteobacteria</taxon>
        <taxon>Burkholderiales</taxon>
        <taxon>Alcaligenaceae</taxon>
        <taxon>Bordetella</taxon>
    </lineage>
</organism>
<reference evidence="2 3" key="1">
    <citation type="submission" date="2017-05" db="EMBL/GenBank/DDBJ databases">
        <title>Complete and WGS of Bordetella genogroups.</title>
        <authorList>
            <person name="Spilker T."/>
            <person name="LiPuma J."/>
        </authorList>
    </citation>
    <scope>NUCLEOTIDE SEQUENCE [LARGE SCALE GENOMIC DNA]</scope>
    <source>
        <strain evidence="2 3">AU7206</strain>
    </source>
</reference>
<feature type="chain" id="PRO_5010888731" description="Lipoprotein" evidence="1">
    <location>
        <begin position="25"/>
        <end position="133"/>
    </location>
</feature>
<evidence type="ECO:0000313" key="3">
    <source>
        <dbReference type="Proteomes" id="UP000194161"/>
    </source>
</evidence>
<gene>
    <name evidence="2" type="ORF">CAL15_23730</name>
</gene>
<dbReference type="InterPro" id="IPR047780">
    <property type="entry name" value="TssQ-like"/>
</dbReference>
<sequence>MKIRILLLYLVVVGLAGCAGPTTSVPPESPPTPAALEALQKVRAQYAEGSYGEVIRRVATSDELAASSRAVRIEAYKLQAFSYCVSNYAQLCEDAFVRILRIDPAYTLAPNEAGHPTWGPVFRNAQRKAAANP</sequence>
<keyword evidence="1" id="KW-0732">Signal</keyword>
<feature type="signal peptide" evidence="1">
    <location>
        <begin position="1"/>
        <end position="24"/>
    </location>
</feature>
<dbReference type="STRING" id="463040.CAL15_23730"/>
<evidence type="ECO:0008006" key="4">
    <source>
        <dbReference type="Google" id="ProtNLM"/>
    </source>
</evidence>
<dbReference type="KEGG" id="bgm:CAL15_23730"/>
<dbReference type="EMBL" id="CP021111">
    <property type="protein sequence ID" value="ARP97120.1"/>
    <property type="molecule type" value="Genomic_DNA"/>
</dbReference>